<dbReference type="SUPFAM" id="SSF57586">
    <property type="entry name" value="TNF receptor-like"/>
    <property type="match status" value="2"/>
</dbReference>
<feature type="region of interest" description="Disordered" evidence="1">
    <location>
        <begin position="1"/>
        <end position="23"/>
    </location>
</feature>
<keyword evidence="5" id="KW-0675">Receptor</keyword>
<feature type="domain" description="TACI cysteine-rich" evidence="3">
    <location>
        <begin position="86"/>
        <end position="124"/>
    </location>
</feature>
<keyword evidence="2" id="KW-1133">Transmembrane helix</keyword>
<protein>
    <submittedName>
        <fullName evidence="5">Tumor necrosis factor receptor superfamily member 13B</fullName>
    </submittedName>
</protein>
<dbReference type="RefSeq" id="XP_004713081.2">
    <property type="nucleotide sequence ID" value="XM_004713024.3"/>
</dbReference>
<name>A0ABM0J212_ECHTE</name>
<feature type="transmembrane region" description="Helical" evidence="2">
    <location>
        <begin position="180"/>
        <end position="205"/>
    </location>
</feature>
<dbReference type="GeneID" id="101645451"/>
<evidence type="ECO:0000256" key="1">
    <source>
        <dbReference type="SAM" id="MobiDB-lite"/>
    </source>
</evidence>
<feature type="region of interest" description="Disordered" evidence="1">
    <location>
        <begin position="139"/>
        <end position="170"/>
    </location>
</feature>
<dbReference type="InterPro" id="IPR022317">
    <property type="entry name" value="TNFR_13B"/>
</dbReference>
<feature type="region of interest" description="Disordered" evidence="1">
    <location>
        <begin position="220"/>
        <end position="243"/>
    </location>
</feature>
<proteinExistence type="predicted"/>
<dbReference type="Pfam" id="PF09305">
    <property type="entry name" value="TACI-CRD2"/>
    <property type="match status" value="2"/>
</dbReference>
<evidence type="ECO:0000313" key="4">
    <source>
        <dbReference type="Proteomes" id="UP000694863"/>
    </source>
</evidence>
<evidence type="ECO:0000259" key="3">
    <source>
        <dbReference type="Pfam" id="PF09305"/>
    </source>
</evidence>
<dbReference type="PANTHER" id="PTHR15511:SF2">
    <property type="entry name" value="TUMOR NECROSIS FACTOR RECEPTOR SUPERFAMILY MEMBER 13B"/>
    <property type="match status" value="1"/>
</dbReference>
<dbReference type="PRINTS" id="PR01963">
    <property type="entry name" value="TNFACTORR13B"/>
</dbReference>
<reference evidence="5" key="1">
    <citation type="submission" date="2025-08" db="UniProtKB">
        <authorList>
            <consortium name="RefSeq"/>
        </authorList>
    </citation>
    <scope>IDENTIFICATION</scope>
</reference>
<keyword evidence="2" id="KW-0812">Transmembrane</keyword>
<keyword evidence="4" id="KW-1185">Reference proteome</keyword>
<dbReference type="InterPro" id="IPR015384">
    <property type="entry name" value="TACI_Cys-rich-dom"/>
</dbReference>
<dbReference type="PANTHER" id="PTHR15511">
    <property type="entry name" value="TUMOR NECROSIS FACTOR RECEPTOR SUPERFAMILY MEMBER 13B"/>
    <property type="match status" value="1"/>
</dbReference>
<feature type="domain" description="TACI cysteine-rich" evidence="3">
    <location>
        <begin position="55"/>
        <end position="84"/>
    </location>
</feature>
<evidence type="ECO:0000256" key="2">
    <source>
        <dbReference type="SAM" id="Phobius"/>
    </source>
</evidence>
<dbReference type="CDD" id="cd13415">
    <property type="entry name" value="TNFRSF13B"/>
    <property type="match status" value="1"/>
</dbReference>
<dbReference type="Gene3D" id="4.10.1290.10">
    <property type="entry name" value="Tumor necrosis factor receptor superfamily"/>
    <property type="match status" value="2"/>
</dbReference>
<dbReference type="Proteomes" id="UP000694863">
    <property type="component" value="Unplaced"/>
</dbReference>
<evidence type="ECO:0000313" key="5">
    <source>
        <dbReference type="RefSeq" id="XP_004713081.2"/>
    </source>
</evidence>
<organism evidence="4 5">
    <name type="scientific">Echinops telfairi</name>
    <name type="common">Lesser hedgehog tenrec</name>
    <dbReference type="NCBI Taxonomy" id="9371"/>
    <lineage>
        <taxon>Eukaryota</taxon>
        <taxon>Metazoa</taxon>
        <taxon>Chordata</taxon>
        <taxon>Craniata</taxon>
        <taxon>Vertebrata</taxon>
        <taxon>Euteleostomi</taxon>
        <taxon>Mammalia</taxon>
        <taxon>Eutheria</taxon>
        <taxon>Afrotheria</taxon>
        <taxon>Tenrecidae</taxon>
        <taxon>Tenrecinae</taxon>
        <taxon>Echinops</taxon>
    </lineage>
</organism>
<gene>
    <name evidence="5" type="primary">TNFRSF13B</name>
</gene>
<sequence>MEPELDCESERLPESSQAGQEAGGSCLPVALTVSRLSAPQGPWTGVAMRPCPEEHYWDALLITCVNCKSICSRRSQRICAAFCNSLRCHQDPGRYYDHLLNDCVSCASTCGQHPQQCAPFCENKLKGWRHVNVSPELRWQRNGEAGAKQNDSGRYQGPEPRGSEEGSVPQGLRLSGGQLALVYTTLGLCFCAVICCFLVAAACFFKKRGGRCSCQLPAESGHTQADSSQDHVMEAGSAGGRTPEPVETCSFCFPEQRAPTEESSGGHRGQGLPAQRWWPLPGTASMLPSSSNQGIGLKIICAPSQERGPTT</sequence>
<accession>A0ABM0J212</accession>
<keyword evidence="2" id="KW-0472">Membrane</keyword>